<dbReference type="CDD" id="cd09823">
    <property type="entry name" value="peroxinectin_like"/>
    <property type="match status" value="1"/>
</dbReference>
<dbReference type="PROSITE" id="PS50292">
    <property type="entry name" value="PEROXIDASE_3"/>
    <property type="match status" value="1"/>
</dbReference>
<accession>A0A0N4ZCA0</accession>
<keyword evidence="3" id="KW-0560">Oxidoreductase</keyword>
<evidence type="ECO:0000313" key="10">
    <source>
        <dbReference type="Proteomes" id="UP000038045"/>
    </source>
</evidence>
<keyword evidence="10" id="KW-1185">Reference proteome</keyword>
<evidence type="ECO:0000256" key="1">
    <source>
        <dbReference type="ARBA" id="ARBA00000189"/>
    </source>
</evidence>
<evidence type="ECO:0000256" key="7">
    <source>
        <dbReference type="PIRSR" id="PIRSR619791-2"/>
    </source>
</evidence>
<dbReference type="GO" id="GO:0006979">
    <property type="term" value="P:response to oxidative stress"/>
    <property type="evidence" value="ECO:0007669"/>
    <property type="project" value="InterPro"/>
</dbReference>
<evidence type="ECO:0000256" key="3">
    <source>
        <dbReference type="ARBA" id="ARBA00022559"/>
    </source>
</evidence>
<keyword evidence="5" id="KW-0732">Signal</keyword>
<dbReference type="Proteomes" id="UP000038045">
    <property type="component" value="Unplaced"/>
</dbReference>
<reference evidence="11" key="1">
    <citation type="submission" date="2017-02" db="UniProtKB">
        <authorList>
            <consortium name="WormBaseParasite"/>
        </authorList>
    </citation>
    <scope>IDENTIFICATION</scope>
</reference>
<dbReference type="PANTHER" id="PTHR11475:SF22">
    <property type="entry name" value="PEROXIDASE SKPO-1"/>
    <property type="match status" value="1"/>
</dbReference>
<feature type="binding site" description="axial binding residue" evidence="7">
    <location>
        <position position="371"/>
    </location>
    <ligand>
        <name>heme b</name>
        <dbReference type="ChEBI" id="CHEBI:60344"/>
    </ligand>
    <ligandPart>
        <name>Fe</name>
        <dbReference type="ChEBI" id="CHEBI:18248"/>
    </ligandPart>
</feature>
<evidence type="ECO:0000256" key="4">
    <source>
        <dbReference type="ARBA" id="ARBA00022723"/>
    </source>
</evidence>
<dbReference type="GO" id="GO:0140825">
    <property type="term" value="F:lactoperoxidase activity"/>
    <property type="evidence" value="ECO:0007669"/>
    <property type="project" value="UniProtKB-EC"/>
</dbReference>
<evidence type="ECO:0000313" key="11">
    <source>
        <dbReference type="WBParaSite" id="PTRK_0000515400.1"/>
    </source>
</evidence>
<organism evidence="10 11">
    <name type="scientific">Parastrongyloides trichosuri</name>
    <name type="common">Possum-specific nematode worm</name>
    <dbReference type="NCBI Taxonomy" id="131310"/>
    <lineage>
        <taxon>Eukaryota</taxon>
        <taxon>Metazoa</taxon>
        <taxon>Ecdysozoa</taxon>
        <taxon>Nematoda</taxon>
        <taxon>Chromadorea</taxon>
        <taxon>Rhabditida</taxon>
        <taxon>Tylenchina</taxon>
        <taxon>Panagrolaimomorpha</taxon>
        <taxon>Strongyloidoidea</taxon>
        <taxon>Strongyloididae</taxon>
        <taxon>Parastrongyloides</taxon>
    </lineage>
</organism>
<dbReference type="InterPro" id="IPR019791">
    <property type="entry name" value="Haem_peroxidase_animal"/>
</dbReference>
<name>A0A0N4ZCA0_PARTI</name>
<evidence type="ECO:0000256" key="8">
    <source>
        <dbReference type="PROSITE-ProRule" id="PRU01005"/>
    </source>
</evidence>
<feature type="domain" description="ShKT" evidence="9">
    <location>
        <begin position="1"/>
        <end position="12"/>
    </location>
</feature>
<dbReference type="PRINTS" id="PR00457">
    <property type="entry name" value="ANPEROXIDASE"/>
</dbReference>
<evidence type="ECO:0000256" key="2">
    <source>
        <dbReference type="ARBA" id="ARBA00012313"/>
    </source>
</evidence>
<dbReference type="GO" id="GO:0020037">
    <property type="term" value="F:heme binding"/>
    <property type="evidence" value="ECO:0007669"/>
    <property type="project" value="InterPro"/>
</dbReference>
<dbReference type="Gene3D" id="1.10.640.10">
    <property type="entry name" value="Haem peroxidase domain superfamily, animal type"/>
    <property type="match status" value="1"/>
</dbReference>
<dbReference type="EC" id="1.11.1.7" evidence="2"/>
<dbReference type="AlphaFoldDB" id="A0A0N4ZCA0"/>
<keyword evidence="7" id="KW-0408">Iron</keyword>
<dbReference type="Pfam" id="PF03098">
    <property type="entry name" value="An_peroxidase"/>
    <property type="match status" value="1"/>
</dbReference>
<dbReference type="GO" id="GO:0046872">
    <property type="term" value="F:metal ion binding"/>
    <property type="evidence" value="ECO:0007669"/>
    <property type="project" value="UniProtKB-KW"/>
</dbReference>
<evidence type="ECO:0000259" key="9">
    <source>
        <dbReference type="PROSITE" id="PS51670"/>
    </source>
</evidence>
<keyword evidence="3" id="KW-0575">Peroxidase</keyword>
<dbReference type="FunFam" id="1.10.640.10:FF:000007">
    <property type="entry name" value="Peroxidase mlt-7"/>
    <property type="match status" value="1"/>
</dbReference>
<keyword evidence="4 7" id="KW-0479">Metal-binding</keyword>
<comment type="caution">
    <text evidence="8">Lacks conserved residue(s) required for the propagation of feature annotation.</text>
</comment>
<dbReference type="GO" id="GO:0005615">
    <property type="term" value="C:extracellular space"/>
    <property type="evidence" value="ECO:0007669"/>
    <property type="project" value="TreeGrafter"/>
</dbReference>
<dbReference type="SUPFAM" id="SSF48113">
    <property type="entry name" value="Heme-dependent peroxidases"/>
    <property type="match status" value="1"/>
</dbReference>
<dbReference type="PANTHER" id="PTHR11475">
    <property type="entry name" value="OXIDASE/PEROXIDASE"/>
    <property type="match status" value="1"/>
</dbReference>
<comment type="catalytic activity">
    <reaction evidence="1">
        <text>2 a phenolic donor + H2O2 = 2 a phenolic radical donor + 2 H2O</text>
        <dbReference type="Rhea" id="RHEA:56136"/>
        <dbReference type="ChEBI" id="CHEBI:15377"/>
        <dbReference type="ChEBI" id="CHEBI:16240"/>
        <dbReference type="ChEBI" id="CHEBI:139520"/>
        <dbReference type="ChEBI" id="CHEBI:139521"/>
        <dbReference type="EC" id="1.11.1.7"/>
    </reaction>
</comment>
<dbReference type="STRING" id="131310.A0A0N4ZCA0"/>
<protein>
    <recommendedName>
        <fullName evidence="2">peroxidase</fullName>
        <ecNumber evidence="2">1.11.1.7</ecNumber>
    </recommendedName>
</protein>
<dbReference type="InterPro" id="IPR003582">
    <property type="entry name" value="ShKT_dom"/>
</dbReference>
<dbReference type="InterPro" id="IPR037120">
    <property type="entry name" value="Haem_peroxidase_sf_animal"/>
</dbReference>
<dbReference type="InterPro" id="IPR010255">
    <property type="entry name" value="Haem_peroxidase_sf"/>
</dbReference>
<evidence type="ECO:0000256" key="5">
    <source>
        <dbReference type="ARBA" id="ARBA00022729"/>
    </source>
</evidence>
<evidence type="ECO:0000256" key="6">
    <source>
        <dbReference type="ARBA" id="ARBA00023157"/>
    </source>
</evidence>
<keyword evidence="7" id="KW-0349">Heme</keyword>
<proteinExistence type="predicted"/>
<keyword evidence="6" id="KW-1015">Disulfide bond</keyword>
<dbReference type="WBParaSite" id="PTRK_0000515400.1">
    <property type="protein sequence ID" value="PTRK_0000515400.1"/>
    <property type="gene ID" value="PTRK_0000515400"/>
</dbReference>
<sequence length="599" mass="67980">MSINCKKSCNLCQGHSVAAPREIDLLNFSGCQNVQTRETTNRNPMNVVKFNHVVETQDCGPENIPSNCSQSICFHRQYRSMDGSCNNLRRSLYGAAFTSYIRLLPPLYEDGFNKPVGSVIYRPESRDVTRFLFIHDKDINSRYNQLAMQWGQFLAHDIVANGRFESCQCEMRFANHCQNIYFKRGDPKFGRIPCIKIARSVNKCGTGIFGVPREQLNQATAFIDGSMMYGNNNGNMEGLRSGAFLKSALIRNKEFLLTFPKQHGGIGLRTGDGRADIFVGLATIHTIFLRYHNTLAKQLRFANKRWTGERTFQETRKIIGAIIQKITYSEFLPAILGQDNVDALIPPYTGYKHNVDPTISNEFAAAGFRLHGTIVKHYPLLSANYHIMANNTFVQGVESFVQQFTDKISYVIRGMISVPLKKAQRVNPQVTEKFFGGTVDIPSMNMQRGRDHGMRTYNEYRELCQLDKVKDFSTWDDVSDPEVKKRAANLYKSVDNLDLYTGSMLEEPLYGGVVGPTFACIIAEQFVRLRDGDRFYYENTDLFTPAQIDNINKISMASIICSSEPEIRRVPREAFKTDNGENAINCEDIPQININLWTS</sequence>
<dbReference type="PROSITE" id="PS51670">
    <property type="entry name" value="SHKT"/>
    <property type="match status" value="1"/>
</dbReference>